<dbReference type="Proteomes" id="UP000070498">
    <property type="component" value="Unassembled WGS sequence"/>
</dbReference>
<dbReference type="EMBL" id="LNUW01000033">
    <property type="protein sequence ID" value="KXG85451.1"/>
    <property type="molecule type" value="Genomic_DNA"/>
</dbReference>
<reference evidence="2 3" key="1">
    <citation type="submission" date="2015-11" db="EMBL/GenBank/DDBJ databases">
        <title>Draft genome sequence of Agrobacterium sp. R89-1.</title>
        <authorList>
            <person name="Zahradnik J."/>
            <person name="Kyslikova E."/>
            <person name="Palyzova A."/>
            <person name="Kyslik P."/>
        </authorList>
    </citation>
    <scope>NUCLEOTIDE SEQUENCE [LARGE SCALE GENOMIC DNA]</scope>
    <source>
        <strain evidence="2 3">R89-1</strain>
    </source>
</reference>
<dbReference type="STRING" id="2052828.ATO67_07800"/>
<protein>
    <recommendedName>
        <fullName evidence="1">DUF6894 domain-containing protein</fullName>
    </recommendedName>
</protein>
<feature type="domain" description="DUF6894" evidence="1">
    <location>
        <begin position="2"/>
        <end position="71"/>
    </location>
</feature>
<evidence type="ECO:0000313" key="3">
    <source>
        <dbReference type="Proteomes" id="UP000070498"/>
    </source>
</evidence>
<evidence type="ECO:0000313" key="2">
    <source>
        <dbReference type="EMBL" id="KXG85451.1"/>
    </source>
</evidence>
<dbReference type="Pfam" id="PF21834">
    <property type="entry name" value="DUF6894"/>
    <property type="match status" value="1"/>
</dbReference>
<comment type="caution">
    <text evidence="2">The sequence shown here is derived from an EMBL/GenBank/DDBJ whole genome shotgun (WGS) entry which is preliminary data.</text>
</comment>
<evidence type="ECO:0000259" key="1">
    <source>
        <dbReference type="Pfam" id="PF21834"/>
    </source>
</evidence>
<sequence>MRYYFHVRTHGKLARDPEGAEFETLEAACDEAFHAAREILAERLAQGEVIDGEIFEITTENGDIVGTVPFRTAVRMG</sequence>
<name>A0A135P1Z3_9HYPH</name>
<proteinExistence type="predicted"/>
<gene>
    <name evidence="2" type="ORF">ATO67_07800</name>
</gene>
<dbReference type="InterPro" id="IPR054189">
    <property type="entry name" value="DUF6894"/>
</dbReference>
<keyword evidence="3" id="KW-1185">Reference proteome</keyword>
<dbReference type="RefSeq" id="WP_067646469.1">
    <property type="nucleotide sequence ID" value="NZ_KQ961026.1"/>
</dbReference>
<organism evidence="2 3">
    <name type="scientific">Agrobacterium bohemicum</name>
    <dbReference type="NCBI Taxonomy" id="2052828"/>
    <lineage>
        <taxon>Bacteria</taxon>
        <taxon>Pseudomonadati</taxon>
        <taxon>Pseudomonadota</taxon>
        <taxon>Alphaproteobacteria</taxon>
        <taxon>Hyphomicrobiales</taxon>
        <taxon>Rhizobiaceae</taxon>
        <taxon>Rhizobium/Agrobacterium group</taxon>
        <taxon>Agrobacterium</taxon>
    </lineage>
</organism>
<accession>A0A135P1Z3</accession>
<dbReference type="AlphaFoldDB" id="A0A135P1Z3"/>